<accession>A0A422QBN5</accession>
<reference evidence="2 3" key="1">
    <citation type="journal article" date="2018" name="BMC Genomics">
        <title>Genomic comparison of Trypanosoma conorhini and Trypanosoma rangeli to Trypanosoma cruzi strains of high and low virulence.</title>
        <authorList>
            <person name="Bradwell K.R."/>
            <person name="Koparde V.N."/>
            <person name="Matveyev A.V."/>
            <person name="Serrano M.G."/>
            <person name="Alves J.M."/>
            <person name="Parikh H."/>
            <person name="Huang B."/>
            <person name="Lee V."/>
            <person name="Espinosa-Alvarez O."/>
            <person name="Ortiz P.A."/>
            <person name="Costa-Martins A.G."/>
            <person name="Teixeira M.M."/>
            <person name="Buck G.A."/>
        </authorList>
    </citation>
    <scope>NUCLEOTIDE SEQUENCE [LARGE SCALE GENOMIC DNA]</scope>
    <source>
        <strain evidence="2 3">025E</strain>
    </source>
</reference>
<feature type="region of interest" description="Disordered" evidence="1">
    <location>
        <begin position="573"/>
        <end position="593"/>
    </location>
</feature>
<name>A0A422QBN5_9TRYP</name>
<feature type="compositionally biased region" description="Gly residues" evidence="1">
    <location>
        <begin position="456"/>
        <end position="465"/>
    </location>
</feature>
<protein>
    <submittedName>
        <fullName evidence="2">Uncharacterized protein</fullName>
    </submittedName>
</protein>
<feature type="compositionally biased region" description="Polar residues" evidence="1">
    <location>
        <begin position="32"/>
        <end position="45"/>
    </location>
</feature>
<dbReference type="GeneID" id="40313944"/>
<evidence type="ECO:0000313" key="2">
    <source>
        <dbReference type="EMBL" id="RNF27403.1"/>
    </source>
</evidence>
<feature type="compositionally biased region" description="Acidic residues" evidence="1">
    <location>
        <begin position="497"/>
        <end position="506"/>
    </location>
</feature>
<feature type="compositionally biased region" description="Low complexity" evidence="1">
    <location>
        <begin position="129"/>
        <end position="141"/>
    </location>
</feature>
<feature type="compositionally biased region" description="Low complexity" evidence="1">
    <location>
        <begin position="203"/>
        <end position="212"/>
    </location>
</feature>
<feature type="region of interest" description="Disordered" evidence="1">
    <location>
        <begin position="395"/>
        <end position="414"/>
    </location>
</feature>
<feature type="region of interest" description="Disordered" evidence="1">
    <location>
        <begin position="26"/>
        <end position="70"/>
    </location>
</feature>
<keyword evidence="3" id="KW-1185">Reference proteome</keyword>
<feature type="region of interest" description="Disordered" evidence="1">
    <location>
        <begin position="198"/>
        <end position="221"/>
    </location>
</feature>
<evidence type="ECO:0000313" key="3">
    <source>
        <dbReference type="Proteomes" id="UP000284403"/>
    </source>
</evidence>
<dbReference type="AlphaFoldDB" id="A0A422QBN5"/>
<gene>
    <name evidence="2" type="ORF">Tco025E_00333</name>
</gene>
<sequence>MDAGAASVVRPRVRLSERVAGVLWAGRPPSRGCSSINRLAPNASTAPPRAPPHFPRSRPERSRTSARRSAAAAMVLAPPIDDLLVGTHDAAAVQAERKSLQAPCGEAPRRPWGAQLSSWPEPQPEGTCSRSPSRTPPVSSRGFSSSDFPATGEPTLPAEASTRRVVAATAAAAGKRGSFPTQHENEGVAPRVLAREARPPAPLQQEEPPARQGSRQPRMPMTWADTPSPSRPLFVGLTPSTDAAGDVLPTWRPAPRPAPLLPPPPERSDIVTLLVVVKAASGAASRDGDDYHSDGTASDTGTDPRLAFGPLVVRVVLPRLLLEKACVVDLKTALEREVGVAGARQTLRADGVVLLDALPLSFLDPATILFMEPEAPAEAWAGQINLQESSRRQLLPQRERAPVPQPRVASASSLSARDCAAALERLEKCMQGSSTPPRLTTPAAAWRSSQEKTSAVGGGGGGGGSSSSCAHAVSRGSSQPGDDCIEATVYLGSGGGGEEEEEEEESAGATQDRRRRRAEDGAIGPPADTVAACGGPFFGAEEADALERPALGQRALLEDATARAQQEQMELPVWLSRRSGGGSDSPPCATVGE</sequence>
<comment type="caution">
    <text evidence="2">The sequence shown here is derived from an EMBL/GenBank/DDBJ whole genome shotgun (WGS) entry which is preliminary data.</text>
</comment>
<feature type="region of interest" description="Disordered" evidence="1">
    <location>
        <begin position="430"/>
        <end position="529"/>
    </location>
</feature>
<evidence type="ECO:0000256" key="1">
    <source>
        <dbReference type="SAM" id="MobiDB-lite"/>
    </source>
</evidence>
<feature type="region of interest" description="Disordered" evidence="1">
    <location>
        <begin position="97"/>
        <end position="186"/>
    </location>
</feature>
<dbReference type="EMBL" id="MKKU01000007">
    <property type="protein sequence ID" value="RNF27403.1"/>
    <property type="molecule type" value="Genomic_DNA"/>
</dbReference>
<dbReference type="Proteomes" id="UP000284403">
    <property type="component" value="Unassembled WGS sequence"/>
</dbReference>
<feature type="compositionally biased region" description="Low complexity" evidence="1">
    <location>
        <begin position="466"/>
        <end position="478"/>
    </location>
</feature>
<organism evidence="2 3">
    <name type="scientific">Trypanosoma conorhini</name>
    <dbReference type="NCBI Taxonomy" id="83891"/>
    <lineage>
        <taxon>Eukaryota</taxon>
        <taxon>Discoba</taxon>
        <taxon>Euglenozoa</taxon>
        <taxon>Kinetoplastea</taxon>
        <taxon>Metakinetoplastina</taxon>
        <taxon>Trypanosomatida</taxon>
        <taxon>Trypanosomatidae</taxon>
        <taxon>Trypanosoma</taxon>
    </lineage>
</organism>
<dbReference type="OrthoDB" id="248017at2759"/>
<proteinExistence type="predicted"/>
<feature type="compositionally biased region" description="Low complexity" evidence="1">
    <location>
        <begin position="158"/>
        <end position="173"/>
    </location>
</feature>
<dbReference type="RefSeq" id="XP_029232609.1">
    <property type="nucleotide sequence ID" value="XM_029367276.1"/>
</dbReference>